<evidence type="ECO:0000313" key="2">
    <source>
        <dbReference type="EMBL" id="AEX09227.1"/>
    </source>
</evidence>
<evidence type="ECO:0000256" key="1">
    <source>
        <dbReference type="SAM" id="SignalP"/>
    </source>
</evidence>
<organism evidence="2">
    <name type="scientific">Pandinus cavimanus</name>
    <name type="common">Tanzanian red clawed scorpion</name>
    <dbReference type="NCBI Taxonomy" id="217261"/>
    <lineage>
        <taxon>Eukaryota</taxon>
        <taxon>Metazoa</taxon>
        <taxon>Ecdysozoa</taxon>
        <taxon>Arthropoda</taxon>
        <taxon>Chelicerata</taxon>
        <taxon>Arachnida</taxon>
        <taxon>Scorpiones</taxon>
        <taxon>Iurida</taxon>
        <taxon>Scorpionoidea</taxon>
        <taxon>Scorpionidae</taxon>
        <taxon>Pandininae</taxon>
        <taxon>Pandinus</taxon>
    </lineage>
</organism>
<proteinExistence type="evidence at transcript level"/>
<protein>
    <submittedName>
        <fullName evidence="2">Kappa-KTx-like peptide k-KTxpcavC10</fullName>
    </submittedName>
</protein>
<dbReference type="EMBL" id="JN315749">
    <property type="protein sequence ID" value="AEX09227.1"/>
    <property type="molecule type" value="mRNA"/>
</dbReference>
<keyword evidence="1" id="KW-0732">Signal</keyword>
<feature type="signal peptide" evidence="1">
    <location>
        <begin position="1"/>
        <end position="26"/>
    </location>
</feature>
<dbReference type="AlphaFoldDB" id="H2CYR9"/>
<accession>H2CYR9</accession>
<name>H2CYR9_PANCV</name>
<reference evidence="2" key="1">
    <citation type="journal article" date="2012" name="Proteomics">
        <title>Molecular diversity of the telson and venom components from Pandinus cavimanus (Scorpionidae Latreille 1802): transcriptome, venomics and function.</title>
        <authorList>
            <person name="Diego-Garcia E."/>
            <person name="Peigneur S."/>
            <person name="Clynen E."/>
            <person name="Marien T."/>
            <person name="Czech L."/>
            <person name="Schoofs L."/>
            <person name="Tytgat J."/>
        </authorList>
    </citation>
    <scope>NUCLEOTIDE SEQUENCE</scope>
</reference>
<feature type="chain" id="PRO_5003561039" evidence="1">
    <location>
        <begin position="27"/>
        <end position="69"/>
    </location>
</feature>
<sequence>MKSSLVVASLLILLFVSINDYTSVYAQSTHEESGSKMERRARIKRAGCVIKCLQFTPELEKCRKLCGLK</sequence>